<gene>
    <name evidence="2" type="ORF">FRACYDRAFT_249636</name>
</gene>
<dbReference type="EMBL" id="KV784379">
    <property type="protein sequence ID" value="OEU08733.1"/>
    <property type="molecule type" value="Genomic_DNA"/>
</dbReference>
<evidence type="ECO:0000313" key="3">
    <source>
        <dbReference type="Proteomes" id="UP000095751"/>
    </source>
</evidence>
<keyword evidence="3" id="KW-1185">Reference proteome</keyword>
<dbReference type="Proteomes" id="UP000095751">
    <property type="component" value="Unassembled WGS sequence"/>
</dbReference>
<dbReference type="KEGG" id="fcy:FRACYDRAFT_249636"/>
<feature type="compositionally biased region" description="Polar residues" evidence="1">
    <location>
        <begin position="75"/>
        <end position="84"/>
    </location>
</feature>
<evidence type="ECO:0000256" key="1">
    <source>
        <dbReference type="SAM" id="MobiDB-lite"/>
    </source>
</evidence>
<name>A0A1E7ET43_9STRA</name>
<feature type="region of interest" description="Disordered" evidence="1">
    <location>
        <begin position="65"/>
        <end position="85"/>
    </location>
</feature>
<proteinExistence type="predicted"/>
<accession>A0A1E7ET43</accession>
<sequence>MNRLFAAFDAAATNILDPSTLFVCGSSSSGTTNAVIDDLDFDASSDGTYATYDNADENTLDGMYATYDNDDGENSTHQGQSLGDSDTHIDNGNVIVIRDFCIEQDHMNGLRLIKAETMTIATVTSATTSASASSSTSWSRTTAQGSSKKKKKTLSSSSSSQQEVYLYFLWCDTKAQSICSFDKQYIGNNAF</sequence>
<dbReference type="AlphaFoldDB" id="A0A1E7ET43"/>
<feature type="region of interest" description="Disordered" evidence="1">
    <location>
        <begin position="133"/>
        <end position="154"/>
    </location>
</feature>
<feature type="compositionally biased region" description="Low complexity" evidence="1">
    <location>
        <begin position="133"/>
        <end position="143"/>
    </location>
</feature>
<reference evidence="2 3" key="1">
    <citation type="submission" date="2016-09" db="EMBL/GenBank/DDBJ databases">
        <title>Extensive genetic diversity and differential bi-allelic expression allows diatom success in the polar Southern Ocean.</title>
        <authorList>
            <consortium name="DOE Joint Genome Institute"/>
            <person name="Mock T."/>
            <person name="Otillar R.P."/>
            <person name="Strauss J."/>
            <person name="Dupont C."/>
            <person name="Frickenhaus S."/>
            <person name="Maumus F."/>
            <person name="Mcmullan M."/>
            <person name="Sanges R."/>
            <person name="Schmutz J."/>
            <person name="Toseland A."/>
            <person name="Valas R."/>
            <person name="Veluchamy A."/>
            <person name="Ward B.J."/>
            <person name="Allen A."/>
            <person name="Barry K."/>
            <person name="Falciatore A."/>
            <person name="Ferrante M."/>
            <person name="Fortunato A.E."/>
            <person name="Gloeckner G."/>
            <person name="Gruber A."/>
            <person name="Hipkin R."/>
            <person name="Janech M."/>
            <person name="Kroth P."/>
            <person name="Leese F."/>
            <person name="Lindquist E."/>
            <person name="Lyon B.R."/>
            <person name="Martin J."/>
            <person name="Mayer C."/>
            <person name="Parker M."/>
            <person name="Quesneville H."/>
            <person name="Raymond J."/>
            <person name="Uhlig C."/>
            <person name="Valentin K.U."/>
            <person name="Worden A.Z."/>
            <person name="Armbrust E.V."/>
            <person name="Bowler C."/>
            <person name="Green B."/>
            <person name="Moulton V."/>
            <person name="Van Oosterhout C."/>
            <person name="Grigoriev I."/>
        </authorList>
    </citation>
    <scope>NUCLEOTIDE SEQUENCE [LARGE SCALE GENOMIC DNA]</scope>
    <source>
        <strain evidence="2 3">CCMP1102</strain>
    </source>
</reference>
<evidence type="ECO:0000313" key="2">
    <source>
        <dbReference type="EMBL" id="OEU08733.1"/>
    </source>
</evidence>
<protein>
    <submittedName>
        <fullName evidence="2">Uncharacterized protein</fullName>
    </submittedName>
</protein>
<dbReference type="InParanoid" id="A0A1E7ET43"/>
<organism evidence="2 3">
    <name type="scientific">Fragilariopsis cylindrus CCMP1102</name>
    <dbReference type="NCBI Taxonomy" id="635003"/>
    <lineage>
        <taxon>Eukaryota</taxon>
        <taxon>Sar</taxon>
        <taxon>Stramenopiles</taxon>
        <taxon>Ochrophyta</taxon>
        <taxon>Bacillariophyta</taxon>
        <taxon>Bacillariophyceae</taxon>
        <taxon>Bacillariophycidae</taxon>
        <taxon>Bacillariales</taxon>
        <taxon>Bacillariaceae</taxon>
        <taxon>Fragilariopsis</taxon>
    </lineage>
</organism>